<reference evidence="2" key="1">
    <citation type="submission" date="2025-08" db="UniProtKB">
        <authorList>
            <consortium name="Ensembl"/>
        </authorList>
    </citation>
    <scope>IDENTIFICATION</scope>
</reference>
<dbReference type="GeneTree" id="ENSGT01010000228719"/>
<sequence>MSRPRGVAGRDPRAGFRAERTDAGASVPQGLLKAARRSGQLNLELCFIHCCITNTCPLPPQKKTMCVRFITDSY</sequence>
<evidence type="ECO:0000313" key="3">
    <source>
        <dbReference type="Proteomes" id="UP000694391"/>
    </source>
</evidence>
<dbReference type="AlphaFoldDB" id="A0A8C0KTJ0"/>
<dbReference type="Proteomes" id="UP000694391">
    <property type="component" value="Unplaced"/>
</dbReference>
<keyword evidence="3" id="KW-1185">Reference proteome</keyword>
<proteinExistence type="predicted"/>
<accession>A0A8C0KTJ0</accession>
<name>A0A8C0KTJ0_CANLU</name>
<evidence type="ECO:0000256" key="1">
    <source>
        <dbReference type="SAM" id="MobiDB-lite"/>
    </source>
</evidence>
<evidence type="ECO:0000313" key="2">
    <source>
        <dbReference type="Ensembl" id="ENSCAFP00020021817.1"/>
    </source>
</evidence>
<protein>
    <submittedName>
        <fullName evidence="2">Uncharacterized protein</fullName>
    </submittedName>
</protein>
<reference evidence="2" key="2">
    <citation type="submission" date="2025-09" db="UniProtKB">
        <authorList>
            <consortium name="Ensembl"/>
        </authorList>
    </citation>
    <scope>IDENTIFICATION</scope>
</reference>
<dbReference type="Ensembl" id="ENSCAFT00020025276.1">
    <property type="protein sequence ID" value="ENSCAFP00020021817.1"/>
    <property type="gene ID" value="ENSCAFG00020017259.1"/>
</dbReference>
<feature type="compositionally biased region" description="Basic and acidic residues" evidence="1">
    <location>
        <begin position="8"/>
        <end position="22"/>
    </location>
</feature>
<feature type="region of interest" description="Disordered" evidence="1">
    <location>
        <begin position="1"/>
        <end position="22"/>
    </location>
</feature>
<organism evidence="2 3">
    <name type="scientific">Canis lupus dingo</name>
    <name type="common">dingo</name>
    <dbReference type="NCBI Taxonomy" id="286419"/>
    <lineage>
        <taxon>Eukaryota</taxon>
        <taxon>Metazoa</taxon>
        <taxon>Chordata</taxon>
        <taxon>Craniata</taxon>
        <taxon>Vertebrata</taxon>
        <taxon>Euteleostomi</taxon>
        <taxon>Mammalia</taxon>
        <taxon>Eutheria</taxon>
        <taxon>Laurasiatheria</taxon>
        <taxon>Carnivora</taxon>
        <taxon>Caniformia</taxon>
        <taxon>Canidae</taxon>
        <taxon>Canis</taxon>
    </lineage>
</organism>